<evidence type="ECO:0000313" key="2">
    <source>
        <dbReference type="Proteomes" id="UP000827872"/>
    </source>
</evidence>
<organism evidence="1 2">
    <name type="scientific">Sphaerodactylus townsendi</name>
    <dbReference type="NCBI Taxonomy" id="933632"/>
    <lineage>
        <taxon>Eukaryota</taxon>
        <taxon>Metazoa</taxon>
        <taxon>Chordata</taxon>
        <taxon>Craniata</taxon>
        <taxon>Vertebrata</taxon>
        <taxon>Euteleostomi</taxon>
        <taxon>Lepidosauria</taxon>
        <taxon>Squamata</taxon>
        <taxon>Bifurcata</taxon>
        <taxon>Gekkota</taxon>
        <taxon>Sphaerodactylidae</taxon>
        <taxon>Sphaerodactylus</taxon>
    </lineage>
</organism>
<evidence type="ECO:0000313" key="1">
    <source>
        <dbReference type="EMBL" id="KAH8004254.1"/>
    </source>
</evidence>
<accession>A0ACB8FGP2</accession>
<sequence>MTRLGKPSAAAILAAPPVSGLFSYHVNRSPPGARCGVRLSGHRQGGWERPRRAEGRGTASATSLGWAGGDSSGGLAGGPSWELAVRRDRTDRSGIRSGSKRRRRGGNRGSIHSGDDAVGYRYNYTCHMQQQSFYYYFPFTNFW</sequence>
<proteinExistence type="predicted"/>
<keyword evidence="2" id="KW-1185">Reference proteome</keyword>
<comment type="caution">
    <text evidence="1">The sequence shown here is derived from an EMBL/GenBank/DDBJ whole genome shotgun (WGS) entry which is preliminary data.</text>
</comment>
<protein>
    <submittedName>
        <fullName evidence="1">Uncharacterized protein</fullName>
    </submittedName>
</protein>
<gene>
    <name evidence="1" type="ORF">K3G42_006348</name>
</gene>
<reference evidence="1" key="1">
    <citation type="submission" date="2021-08" db="EMBL/GenBank/DDBJ databases">
        <title>The first chromosome-level gecko genome reveals the dynamic sex chromosomes of Neotropical dwarf geckos (Sphaerodactylidae: Sphaerodactylus).</title>
        <authorList>
            <person name="Pinto B.J."/>
            <person name="Keating S.E."/>
            <person name="Gamble T."/>
        </authorList>
    </citation>
    <scope>NUCLEOTIDE SEQUENCE</scope>
    <source>
        <strain evidence="1">TG3544</strain>
    </source>
</reference>
<dbReference type="EMBL" id="CM037617">
    <property type="protein sequence ID" value="KAH8004254.1"/>
    <property type="molecule type" value="Genomic_DNA"/>
</dbReference>
<name>A0ACB8FGP2_9SAUR</name>
<dbReference type="Proteomes" id="UP000827872">
    <property type="component" value="Linkage Group LG04"/>
</dbReference>